<organism evidence="2 3">
    <name type="scientific">Massilia eburnea</name>
    <dbReference type="NCBI Taxonomy" id="1776165"/>
    <lineage>
        <taxon>Bacteria</taxon>
        <taxon>Pseudomonadati</taxon>
        <taxon>Pseudomonadota</taxon>
        <taxon>Betaproteobacteria</taxon>
        <taxon>Burkholderiales</taxon>
        <taxon>Oxalobacteraceae</taxon>
        <taxon>Telluria group</taxon>
        <taxon>Massilia</taxon>
    </lineage>
</organism>
<dbReference type="EMBL" id="WNKX01000008">
    <property type="protein sequence ID" value="MTW11439.1"/>
    <property type="molecule type" value="Genomic_DNA"/>
</dbReference>
<dbReference type="InterPro" id="IPR025484">
    <property type="entry name" value="DUF4376"/>
</dbReference>
<comment type="caution">
    <text evidence="2">The sequence shown here is derived from an EMBL/GenBank/DDBJ whole genome shotgun (WGS) entry which is preliminary data.</text>
</comment>
<evidence type="ECO:0000259" key="1">
    <source>
        <dbReference type="Pfam" id="PF14301"/>
    </source>
</evidence>
<feature type="domain" description="DUF4376" evidence="1">
    <location>
        <begin position="107"/>
        <end position="214"/>
    </location>
</feature>
<evidence type="ECO:0000313" key="2">
    <source>
        <dbReference type="EMBL" id="MTW11439.1"/>
    </source>
</evidence>
<dbReference type="RefSeq" id="WP_155454398.1">
    <property type="nucleotide sequence ID" value="NZ_WNKX01000008.1"/>
</dbReference>
<dbReference type="Proteomes" id="UP000472320">
    <property type="component" value="Unassembled WGS sequence"/>
</dbReference>
<gene>
    <name evidence="2" type="ORF">GM658_12610</name>
</gene>
<keyword evidence="3" id="KW-1185">Reference proteome</keyword>
<dbReference type="OrthoDB" id="9154614at2"/>
<protein>
    <submittedName>
        <fullName evidence="2">DUF4376 domain-containing protein</fullName>
    </submittedName>
</protein>
<sequence>MPVLKEIQAPNGVIVTYHILSNGSIDVQLGTIRLHVRSYPNEEACLQGKPHACAFSELSFPISAIALSEEGLVAAFERALVGQEGATTPNLFYGGVLVADRSGTLQAAKDRAWSAIKAARAVAEQGNFTYDGGSYQADITRINGAVQLAVLAKANNVAHTETWTLTDNSTRQLDADQLIALGLALGQFISGVYAIGRALRVQINQAETIEAVNAIGWPA</sequence>
<proteinExistence type="predicted"/>
<accession>A0A6L6QGT6</accession>
<evidence type="ECO:0000313" key="3">
    <source>
        <dbReference type="Proteomes" id="UP000472320"/>
    </source>
</evidence>
<dbReference type="Pfam" id="PF14301">
    <property type="entry name" value="DUF4376"/>
    <property type="match status" value="1"/>
</dbReference>
<dbReference type="AlphaFoldDB" id="A0A6L6QGT6"/>
<reference evidence="2 3" key="1">
    <citation type="submission" date="2019-11" db="EMBL/GenBank/DDBJ databases">
        <title>Type strains purchased from KCTC, JCM and DSMZ.</title>
        <authorList>
            <person name="Lu H."/>
        </authorList>
    </citation>
    <scope>NUCLEOTIDE SEQUENCE [LARGE SCALE GENOMIC DNA]</scope>
    <source>
        <strain evidence="2 3">JCM 31587</strain>
    </source>
</reference>
<name>A0A6L6QGT6_9BURK</name>